<dbReference type="AlphaFoldDB" id="C8W5D7"/>
<dbReference type="KEGG" id="dae:Dtox_1235"/>
<dbReference type="HOGENOM" id="CLU_104194_0_0_9"/>
<evidence type="ECO:0000259" key="1">
    <source>
        <dbReference type="Pfam" id="PF02579"/>
    </source>
</evidence>
<dbReference type="Proteomes" id="UP000002217">
    <property type="component" value="Chromosome"/>
</dbReference>
<dbReference type="eggNOG" id="COG1433">
    <property type="taxonomic scope" value="Bacteria"/>
</dbReference>
<accession>C8W5D7</accession>
<dbReference type="PANTHER" id="PTHR42983">
    <property type="entry name" value="DINITROGENASE IRON-MOLYBDENUM COFACTOR PROTEIN-RELATED"/>
    <property type="match status" value="1"/>
</dbReference>
<dbReference type="InterPro" id="IPR003731">
    <property type="entry name" value="Di-Nase_FeMo-co_biosynth"/>
</dbReference>
<sequence length="121" mass="12610">MKIAVSAEGQELNSPVNPRFGRCEYFVIYDQQTGSIEAIANPGTSGAGGAGIKTAQALANKKIDVVLVGNVGPNAVETLNAAKIDIYSGITGTVQESIDLYKKGALTKTNQPSVDSHFGLK</sequence>
<dbReference type="STRING" id="485916.Dtox_1235"/>
<proteinExistence type="predicted"/>
<evidence type="ECO:0000313" key="2">
    <source>
        <dbReference type="EMBL" id="ACV62119.1"/>
    </source>
</evidence>
<dbReference type="InterPro" id="IPR036105">
    <property type="entry name" value="DiNase_FeMo-co_biosyn_sf"/>
</dbReference>
<keyword evidence="3" id="KW-1185">Reference proteome</keyword>
<name>C8W5D7_DESAS</name>
<dbReference type="CDD" id="cd00851">
    <property type="entry name" value="MTH1175"/>
    <property type="match status" value="1"/>
</dbReference>
<dbReference type="RefSeq" id="WP_015756834.1">
    <property type="nucleotide sequence ID" value="NC_013216.1"/>
</dbReference>
<feature type="domain" description="Dinitrogenase iron-molybdenum cofactor biosynthesis" evidence="1">
    <location>
        <begin position="13"/>
        <end position="102"/>
    </location>
</feature>
<dbReference type="Gene3D" id="3.30.420.130">
    <property type="entry name" value="Dinitrogenase iron-molybdenum cofactor biosynthesis domain"/>
    <property type="match status" value="1"/>
</dbReference>
<organism evidence="2 3">
    <name type="scientific">Desulfofarcimen acetoxidans (strain ATCC 49208 / DSM 771 / KCTC 5769 / VKM B-1644 / 5575)</name>
    <name type="common">Desulfotomaculum acetoxidans</name>
    <dbReference type="NCBI Taxonomy" id="485916"/>
    <lineage>
        <taxon>Bacteria</taxon>
        <taxon>Bacillati</taxon>
        <taxon>Bacillota</taxon>
        <taxon>Clostridia</taxon>
        <taxon>Eubacteriales</taxon>
        <taxon>Peptococcaceae</taxon>
        <taxon>Desulfofarcimen</taxon>
    </lineage>
</organism>
<dbReference type="OrthoDB" id="9807451at2"/>
<dbReference type="PANTHER" id="PTHR42983:SF1">
    <property type="entry name" value="IRON-MOLYBDENUM PROTEIN"/>
    <property type="match status" value="1"/>
</dbReference>
<dbReference type="EMBL" id="CP001720">
    <property type="protein sequence ID" value="ACV62119.1"/>
    <property type="molecule type" value="Genomic_DNA"/>
</dbReference>
<dbReference type="Pfam" id="PF02579">
    <property type="entry name" value="Nitro_FeMo-Co"/>
    <property type="match status" value="1"/>
</dbReference>
<dbReference type="SUPFAM" id="SSF53146">
    <property type="entry name" value="Nitrogenase accessory factor-like"/>
    <property type="match status" value="1"/>
</dbReference>
<protein>
    <submittedName>
        <fullName evidence="2">Dinitrogenase iron-molybdenum cofactor biosynthesis protein</fullName>
    </submittedName>
</protein>
<dbReference type="InterPro" id="IPR033913">
    <property type="entry name" value="MTH1175_dom"/>
</dbReference>
<evidence type="ECO:0000313" key="3">
    <source>
        <dbReference type="Proteomes" id="UP000002217"/>
    </source>
</evidence>
<reference evidence="2 3" key="1">
    <citation type="journal article" date="2009" name="Stand. Genomic Sci.">
        <title>Complete genome sequence of Desulfotomaculum acetoxidans type strain (5575).</title>
        <authorList>
            <person name="Spring S."/>
            <person name="Lapidus A."/>
            <person name="Schroder M."/>
            <person name="Gleim D."/>
            <person name="Sims D."/>
            <person name="Meincke L."/>
            <person name="Glavina Del Rio T."/>
            <person name="Tice H."/>
            <person name="Copeland A."/>
            <person name="Cheng J.F."/>
            <person name="Lucas S."/>
            <person name="Chen F."/>
            <person name="Nolan M."/>
            <person name="Bruce D."/>
            <person name="Goodwin L."/>
            <person name="Pitluck S."/>
            <person name="Ivanova N."/>
            <person name="Mavromatis K."/>
            <person name="Mikhailova N."/>
            <person name="Pati A."/>
            <person name="Chen A."/>
            <person name="Palaniappan K."/>
            <person name="Land M."/>
            <person name="Hauser L."/>
            <person name="Chang Y.J."/>
            <person name="Jeffries C.D."/>
            <person name="Chain P."/>
            <person name="Saunders E."/>
            <person name="Brettin T."/>
            <person name="Detter J.C."/>
            <person name="Goker M."/>
            <person name="Bristow J."/>
            <person name="Eisen J.A."/>
            <person name="Markowitz V."/>
            <person name="Hugenholtz P."/>
            <person name="Kyrpides N.C."/>
            <person name="Klenk H.P."/>
            <person name="Han C."/>
        </authorList>
    </citation>
    <scope>NUCLEOTIDE SEQUENCE [LARGE SCALE GENOMIC DNA]</scope>
    <source>
        <strain evidence="3">ATCC 49208 / DSM 771 / VKM B-1644</strain>
    </source>
</reference>
<gene>
    <name evidence="2" type="ordered locus">Dtox_1235</name>
</gene>